<accession>A0A2P5CRD0</accession>
<dbReference type="Proteomes" id="UP000237105">
    <property type="component" value="Unassembled WGS sequence"/>
</dbReference>
<name>A0A2P5CRD0_PARAD</name>
<evidence type="ECO:0000313" key="2">
    <source>
        <dbReference type="Proteomes" id="UP000237105"/>
    </source>
</evidence>
<comment type="caution">
    <text evidence="1">The sequence shown here is derived from an EMBL/GenBank/DDBJ whole genome shotgun (WGS) entry which is preliminary data.</text>
</comment>
<proteinExistence type="predicted"/>
<dbReference type="AlphaFoldDB" id="A0A2P5CRD0"/>
<dbReference type="EMBL" id="JXTB01000103">
    <property type="protein sequence ID" value="PON63546.1"/>
    <property type="molecule type" value="Genomic_DNA"/>
</dbReference>
<keyword evidence="2" id="KW-1185">Reference proteome</keyword>
<feature type="non-terminal residue" evidence="1">
    <location>
        <position position="56"/>
    </location>
</feature>
<reference evidence="2" key="1">
    <citation type="submission" date="2016-06" db="EMBL/GenBank/DDBJ databases">
        <title>Parallel loss of symbiosis genes in relatives of nitrogen-fixing non-legume Parasponia.</title>
        <authorList>
            <person name="Van Velzen R."/>
            <person name="Holmer R."/>
            <person name="Bu F."/>
            <person name="Rutten L."/>
            <person name="Van Zeijl A."/>
            <person name="Liu W."/>
            <person name="Santuari L."/>
            <person name="Cao Q."/>
            <person name="Sharma T."/>
            <person name="Shen D."/>
            <person name="Roswanjaya Y."/>
            <person name="Wardhani T."/>
            <person name="Kalhor M.S."/>
            <person name="Jansen J."/>
            <person name="Van den Hoogen J."/>
            <person name="Gungor B."/>
            <person name="Hartog M."/>
            <person name="Hontelez J."/>
            <person name="Verver J."/>
            <person name="Yang W.-C."/>
            <person name="Schijlen E."/>
            <person name="Repin R."/>
            <person name="Schilthuizen M."/>
            <person name="Schranz E."/>
            <person name="Heidstra R."/>
            <person name="Miyata K."/>
            <person name="Fedorova E."/>
            <person name="Kohlen W."/>
            <person name="Bisseling T."/>
            <person name="Smit S."/>
            <person name="Geurts R."/>
        </authorList>
    </citation>
    <scope>NUCLEOTIDE SEQUENCE [LARGE SCALE GENOMIC DNA]</scope>
    <source>
        <strain evidence="2">cv. WU1-14</strain>
    </source>
</reference>
<organism evidence="1 2">
    <name type="scientific">Parasponia andersonii</name>
    <name type="common">Sponia andersonii</name>
    <dbReference type="NCBI Taxonomy" id="3476"/>
    <lineage>
        <taxon>Eukaryota</taxon>
        <taxon>Viridiplantae</taxon>
        <taxon>Streptophyta</taxon>
        <taxon>Embryophyta</taxon>
        <taxon>Tracheophyta</taxon>
        <taxon>Spermatophyta</taxon>
        <taxon>Magnoliopsida</taxon>
        <taxon>eudicotyledons</taxon>
        <taxon>Gunneridae</taxon>
        <taxon>Pentapetalae</taxon>
        <taxon>rosids</taxon>
        <taxon>fabids</taxon>
        <taxon>Rosales</taxon>
        <taxon>Cannabaceae</taxon>
        <taxon>Parasponia</taxon>
    </lineage>
</organism>
<gene>
    <name evidence="1" type="ORF">PanWU01x14_130200</name>
</gene>
<evidence type="ECO:0000313" key="1">
    <source>
        <dbReference type="EMBL" id="PON63546.1"/>
    </source>
</evidence>
<sequence length="56" mass="6400">MRTKFEVWWPGKLSLREKSPSIYSLFGWFSSSNFLDVVVASMRTEASLSILESGLQ</sequence>
<protein>
    <submittedName>
        <fullName evidence="1">Uncharacterized protein</fullName>
    </submittedName>
</protein>